<dbReference type="KEGG" id="pgis:I6I06_14980"/>
<evidence type="ECO:0000313" key="3">
    <source>
        <dbReference type="Proteomes" id="UP000595610"/>
    </source>
</evidence>
<name>A0A7T4N1K5_9BURK</name>
<proteinExistence type="predicted"/>
<accession>A0A7T4N1K5</accession>
<evidence type="ECO:0000256" key="1">
    <source>
        <dbReference type="SAM" id="Phobius"/>
    </source>
</evidence>
<feature type="transmembrane region" description="Helical" evidence="1">
    <location>
        <begin position="51"/>
        <end position="69"/>
    </location>
</feature>
<keyword evidence="1" id="KW-0812">Transmembrane</keyword>
<reference evidence="2 3" key="1">
    <citation type="submission" date="2020-12" db="EMBL/GenBank/DDBJ databases">
        <title>FDA dAtabase for Regulatory Grade micrObial Sequences (FDA-ARGOS): Supporting development and validation of Infectious Disease Dx tests.</title>
        <authorList>
            <person name="Nelson B."/>
            <person name="Plummer A."/>
            <person name="Tallon L."/>
            <person name="Sadzewicz L."/>
            <person name="Zhao X."/>
            <person name="Boylan J."/>
            <person name="Ott S."/>
            <person name="Bowen H."/>
            <person name="Vavikolanu K."/>
            <person name="Mehta A."/>
            <person name="Aluvathingal J."/>
            <person name="Nadendla S."/>
            <person name="Myers T."/>
            <person name="Yan Y."/>
            <person name="Sichtig H."/>
        </authorList>
    </citation>
    <scope>NUCLEOTIDE SEQUENCE [LARGE SCALE GENOMIC DNA]</scope>
    <source>
        <strain evidence="2 3">FDAARGOS_1049</strain>
    </source>
</reference>
<keyword evidence="3" id="KW-1185">Reference proteome</keyword>
<dbReference type="RefSeq" id="WP_157004098.1">
    <property type="nucleotide sequence ID" value="NZ_CP066075.1"/>
</dbReference>
<keyword evidence="1" id="KW-1133">Transmembrane helix</keyword>
<dbReference type="Proteomes" id="UP000595610">
    <property type="component" value="Chromosome 1"/>
</dbReference>
<gene>
    <name evidence="2" type="ORF">I6I06_14980</name>
</gene>
<dbReference type="EMBL" id="CP066075">
    <property type="protein sequence ID" value="QQC63582.1"/>
    <property type="molecule type" value="Genomic_DNA"/>
</dbReference>
<dbReference type="AlphaFoldDB" id="A0A7T4N1K5"/>
<sequence length="99" mass="11231">MANYLQQSREKSSNGKSRFFQDRVLLFVAAGVTASYGALKDCHQQHSRQVGLARFFCRFLCYFGGMFWYDAVASEKHPQWQSIPACLDDKTTAALPLTD</sequence>
<keyword evidence="1" id="KW-0472">Membrane</keyword>
<evidence type="ECO:0000313" key="2">
    <source>
        <dbReference type="EMBL" id="QQC63582.1"/>
    </source>
</evidence>
<organism evidence="2 3">
    <name type="scientific">Paraburkholderia ginsengisoli</name>
    <dbReference type="NCBI Taxonomy" id="311231"/>
    <lineage>
        <taxon>Bacteria</taxon>
        <taxon>Pseudomonadati</taxon>
        <taxon>Pseudomonadota</taxon>
        <taxon>Betaproteobacteria</taxon>
        <taxon>Burkholderiales</taxon>
        <taxon>Burkholderiaceae</taxon>
        <taxon>Paraburkholderia</taxon>
    </lineage>
</organism>
<protein>
    <submittedName>
        <fullName evidence="2">Uncharacterized protein</fullName>
    </submittedName>
</protein>